<evidence type="ECO:0000313" key="2">
    <source>
        <dbReference type="EMBL" id="TGG95847.1"/>
    </source>
</evidence>
<dbReference type="InterPro" id="IPR043502">
    <property type="entry name" value="DNA/RNA_pol_sf"/>
</dbReference>
<reference evidence="2 3" key="1">
    <citation type="submission" date="2019-04" db="EMBL/GenBank/DDBJ databases">
        <title>Natronospirillum operosus gen. nov., sp. nov., a haloalkaliphilic satellite isolated from decaying biomass of laboratory culture of cyanobacterium Geitlerinema sp. and proposal of Natronospirillaceae fam. nov. and Saccharospirillaceae fam. nov.</title>
        <authorList>
            <person name="Kevbrin V."/>
            <person name="Boltyanskaya Y."/>
            <person name="Koziaeva V."/>
            <person name="Grouzdev D.S."/>
            <person name="Park M."/>
            <person name="Cho J."/>
        </authorList>
    </citation>
    <scope>NUCLEOTIDE SEQUENCE [LARGE SCALE GENOMIC DNA]</scope>
    <source>
        <strain evidence="2 3">G-116</strain>
    </source>
</reference>
<evidence type="ECO:0000256" key="1">
    <source>
        <dbReference type="ARBA" id="ARBA00022763"/>
    </source>
</evidence>
<dbReference type="EMBL" id="SRMF01000001">
    <property type="protein sequence ID" value="TGG95847.1"/>
    <property type="molecule type" value="Genomic_DNA"/>
</dbReference>
<dbReference type="PANTHER" id="PTHR35369:SF2">
    <property type="entry name" value="BLR3025 PROTEIN"/>
    <property type="match status" value="1"/>
</dbReference>
<organism evidence="2 3">
    <name type="scientific">Natronospirillum operosum</name>
    <dbReference type="NCBI Taxonomy" id="2759953"/>
    <lineage>
        <taxon>Bacteria</taxon>
        <taxon>Pseudomonadati</taxon>
        <taxon>Pseudomonadota</taxon>
        <taxon>Gammaproteobacteria</taxon>
        <taxon>Oceanospirillales</taxon>
        <taxon>Natronospirillaceae</taxon>
        <taxon>Natronospirillum</taxon>
    </lineage>
</organism>
<name>A0A4Z0WJ63_9GAMM</name>
<accession>A0A4Z0WJ63</accession>
<dbReference type="AlphaFoldDB" id="A0A4Z0WJ63"/>
<dbReference type="RefSeq" id="WP_135481840.1">
    <property type="nucleotide sequence ID" value="NZ_SRMF01000001.1"/>
</dbReference>
<dbReference type="PANTHER" id="PTHR35369">
    <property type="entry name" value="BLR3025 PROTEIN-RELATED"/>
    <property type="match status" value="1"/>
</dbReference>
<keyword evidence="1" id="KW-0227">DNA damage</keyword>
<dbReference type="InterPro" id="IPR050356">
    <property type="entry name" value="SulA_CellDiv_inhibitor"/>
</dbReference>
<gene>
    <name evidence="2" type="ORF">E4656_05440</name>
</gene>
<protein>
    <submittedName>
        <fullName evidence="2">DNA polymerase Y family protein</fullName>
    </submittedName>
</protein>
<keyword evidence="3" id="KW-1185">Reference proteome</keyword>
<dbReference type="OrthoDB" id="5298951at2"/>
<dbReference type="Proteomes" id="UP000297475">
    <property type="component" value="Unassembled WGS sequence"/>
</dbReference>
<evidence type="ECO:0000313" key="3">
    <source>
        <dbReference type="Proteomes" id="UP000297475"/>
    </source>
</evidence>
<comment type="caution">
    <text evidence="2">The sequence shown here is derived from an EMBL/GenBank/DDBJ whole genome shotgun (WGS) entry which is preliminary data.</text>
</comment>
<dbReference type="SUPFAM" id="SSF56672">
    <property type="entry name" value="DNA/RNA polymerases"/>
    <property type="match status" value="1"/>
</dbReference>
<dbReference type="CDD" id="cd03468">
    <property type="entry name" value="PolY_like"/>
    <property type="match status" value="1"/>
</dbReference>
<sequence length="420" mass="47548">MIWLYLHFPALQPDPDHPGEQRGRLLERLALRAYRRVAHVALQPPAGLVLEAGSMWRLETPERLQQSLCHDLQALGVSVQASRGQSPLAARLLAEAGGQPPDLTAEQQQERLAALPLQACGLDEASRIALARLGLRTCADLLALPTAALGRRFGTELLHWRERLLGRSADPQDWFTPPAFFDQHQELNEDIEHLQGVRFPLARLLQALEDYCQQTQQATDELALRLHHRERPPTDLSLGSAVPETRASAWEELARLHLERVTLYAPVTAISLRCRCLQPRTAQSADLTRSAATTTDEPHRLLGRLQARLGRQALYRSALRADYRPDQRNGWVPAHGRSIRTRGMTAPDDSTGHPLWLLAQPQPVQRQRLQLLSGPERIQTGWWDLRGIKRDYYRARLLEHGLAWVFERPDGQWFVAGYFS</sequence>
<proteinExistence type="predicted"/>
<dbReference type="GO" id="GO:0006281">
    <property type="term" value="P:DNA repair"/>
    <property type="evidence" value="ECO:0007669"/>
    <property type="project" value="TreeGrafter"/>
</dbReference>